<dbReference type="EMBL" id="JBBEUB010000002">
    <property type="protein sequence ID" value="MEJ2902768.1"/>
    <property type="molecule type" value="Genomic_DNA"/>
</dbReference>
<keyword evidence="3" id="KW-1185">Reference proteome</keyword>
<reference evidence="2 3" key="1">
    <citation type="submission" date="2024-03" db="EMBL/GenBank/DDBJ databases">
        <title>Sequence of Lycoming College Course Isolates.</title>
        <authorList>
            <person name="Plotts O."/>
            <person name="Newman J."/>
        </authorList>
    </citation>
    <scope>NUCLEOTIDE SEQUENCE [LARGE SCALE GENOMIC DNA]</scope>
    <source>
        <strain evidence="2 3">CJB-3</strain>
    </source>
</reference>
<name>A0ABU8NLK7_9SPHI</name>
<evidence type="ECO:0000313" key="2">
    <source>
        <dbReference type="EMBL" id="MEJ2902768.1"/>
    </source>
</evidence>
<organism evidence="2 3">
    <name type="scientific">Pedobacter panaciterrae</name>
    <dbReference type="NCBI Taxonomy" id="363849"/>
    <lineage>
        <taxon>Bacteria</taxon>
        <taxon>Pseudomonadati</taxon>
        <taxon>Bacteroidota</taxon>
        <taxon>Sphingobacteriia</taxon>
        <taxon>Sphingobacteriales</taxon>
        <taxon>Sphingobacteriaceae</taxon>
        <taxon>Pedobacter</taxon>
    </lineage>
</organism>
<gene>
    <name evidence="2" type="ORF">WAE58_10040</name>
</gene>
<evidence type="ECO:0000313" key="3">
    <source>
        <dbReference type="Proteomes" id="UP001378956"/>
    </source>
</evidence>
<dbReference type="InterPro" id="IPR008969">
    <property type="entry name" value="CarboxyPept-like_regulatory"/>
</dbReference>
<evidence type="ECO:0008006" key="4">
    <source>
        <dbReference type="Google" id="ProtNLM"/>
    </source>
</evidence>
<comment type="caution">
    <text evidence="2">The sequence shown here is derived from an EMBL/GenBank/DDBJ whole genome shotgun (WGS) entry which is preliminary data.</text>
</comment>
<evidence type="ECO:0000256" key="1">
    <source>
        <dbReference type="SAM" id="SignalP"/>
    </source>
</evidence>
<protein>
    <recommendedName>
        <fullName evidence="4">Carboxypeptidase-like protein</fullName>
    </recommendedName>
</protein>
<feature type="chain" id="PRO_5045215680" description="Carboxypeptidase-like protein" evidence="1">
    <location>
        <begin position="21"/>
        <end position="234"/>
    </location>
</feature>
<proteinExistence type="predicted"/>
<dbReference type="SUPFAM" id="SSF49464">
    <property type="entry name" value="Carboxypeptidase regulatory domain-like"/>
    <property type="match status" value="1"/>
</dbReference>
<keyword evidence="1" id="KW-0732">Signal</keyword>
<accession>A0ABU8NLK7</accession>
<sequence length="234" mass="27389">MRLTALLLVLQFFLVLQVSSQVVTGTVVDRDSRLKLENVEVTNGTSKEKAITNAKGEFNIRAIPNQILIFNQPGYFSDTLFLINAKPIRKYMTLNNRFLNTVEIKAEAFNPEIQYADVYRKAQAIKLAKNQPFIFSPSRYFSREGKFARRFKRKLEREKTERKIDQRFNEKVVKTYTPLTGAELDYFMVLYRPTIKKLDRMNEEDMKFYLMAAYKEFKALPPEKKVSPSLKSNK</sequence>
<feature type="signal peptide" evidence="1">
    <location>
        <begin position="1"/>
        <end position="20"/>
    </location>
</feature>
<dbReference type="Proteomes" id="UP001378956">
    <property type="component" value="Unassembled WGS sequence"/>
</dbReference>
<dbReference type="RefSeq" id="WP_337716337.1">
    <property type="nucleotide sequence ID" value="NZ_JBBEUB010000002.1"/>
</dbReference>